<dbReference type="InterPro" id="IPR003593">
    <property type="entry name" value="AAA+_ATPase"/>
</dbReference>
<sequence length="697" mass="79555">MSAYVDVEDQHWGGAAPSQFSCTQRPWNKDDPAWINSKDIVIEGFSINAKGKPLFENADLKIVFGRRYGLIGPNGQGKSTLLKMIACRELAIPPNIDILYVEQEIEADESTAVEAVLSADTKRLYLLKREKELQELLEQENEDHSADEDDDDEEKKDSTEKLLEEYHEVLDEINIHGVYKAEPRARRILSGLGFTTEMQDKPTSSFSGGWRMRISLARALFMQPDLLLLDEPTNHLDLNAVIWLDGYLQTWKKTLLVVSHDQEFLSSVCQYIIHLNNKKLDYYVGDYPSFKKMQQQKLAEQIRAWEKQQKLLKQLKTTGKSKSAAEEQAKRMRQRDLRSQDKGINEDTVLEATQQLLERPREYTVKFTFPKCTELSPPIVSVENVTFGYSPDRILLKNVDFGIHMSSRVSIVGPNGIGKSTLVKLIEGDLVPLSGDIRRNQKLRIGKYSQHFVDKLPMDVSPVEYLQSLYPTMKYQDLRNLLGRYGLEGHAHTIAIRNLSGGQKARVTFAEISLSQPHILLFDEPTNHLDIESIDALGEAINEFEGGVVIVSHDARLLMMTNCEMWLMDNQTVHAIEGGYEAYRDSLLEKMEFSDDEDEQEKEEEEKEKAAARAKKGKNEAAETAAEAPKTDAELAAAAFSALMANQAKEKEEKEKKKKHRSKKEGEETEEKKHRHHHSHKEEGEERKHRHHSKKSE</sequence>
<gene>
    <name evidence="6" type="ORF">GSBLH_T00001835001</name>
</gene>
<evidence type="ECO:0000313" key="6">
    <source>
        <dbReference type="EMBL" id="CBK21712.2"/>
    </source>
</evidence>
<dbReference type="PANTHER" id="PTHR19211">
    <property type="entry name" value="ATP-BINDING TRANSPORT PROTEIN-RELATED"/>
    <property type="match status" value="1"/>
</dbReference>
<dbReference type="SUPFAM" id="SSF52540">
    <property type="entry name" value="P-loop containing nucleoside triphosphate hydrolases"/>
    <property type="match status" value="2"/>
</dbReference>
<feature type="domain" description="ABC transporter" evidence="5">
    <location>
        <begin position="380"/>
        <end position="595"/>
    </location>
</feature>
<dbReference type="SMART" id="SM00382">
    <property type="entry name" value="AAA"/>
    <property type="match status" value="2"/>
</dbReference>
<evidence type="ECO:0000256" key="1">
    <source>
        <dbReference type="ARBA" id="ARBA00022737"/>
    </source>
</evidence>
<feature type="compositionally biased region" description="Basic residues" evidence="4">
    <location>
        <begin position="688"/>
        <end position="697"/>
    </location>
</feature>
<dbReference type="Pfam" id="PF12848">
    <property type="entry name" value="ABC_tran_Xtn"/>
    <property type="match status" value="1"/>
</dbReference>
<keyword evidence="1" id="KW-0677">Repeat</keyword>
<feature type="region of interest" description="Disordered" evidence="4">
    <location>
        <begin position="316"/>
        <end position="338"/>
    </location>
</feature>
<feature type="compositionally biased region" description="Low complexity" evidence="4">
    <location>
        <begin position="622"/>
        <end position="647"/>
    </location>
</feature>
<feature type="region of interest" description="Disordered" evidence="4">
    <location>
        <begin position="136"/>
        <end position="158"/>
    </location>
</feature>
<protein>
    <recommendedName>
        <fullName evidence="5">ABC transporter domain-containing protein</fullName>
    </recommendedName>
</protein>
<keyword evidence="2" id="KW-0547">Nucleotide-binding</keyword>
<dbReference type="InParanoid" id="D8M0X3"/>
<accession>D8M0X3</accession>
<dbReference type="PROSITE" id="PS50893">
    <property type="entry name" value="ABC_TRANSPORTER_2"/>
    <property type="match status" value="2"/>
</dbReference>
<feature type="compositionally biased region" description="Acidic residues" evidence="4">
    <location>
        <begin position="136"/>
        <end position="154"/>
    </location>
</feature>
<keyword evidence="3" id="KW-0067">ATP-binding</keyword>
<dbReference type="EMBL" id="FN668644">
    <property type="protein sequence ID" value="CBK21712.2"/>
    <property type="molecule type" value="Genomic_DNA"/>
</dbReference>
<feature type="compositionally biased region" description="Acidic residues" evidence="4">
    <location>
        <begin position="594"/>
        <end position="606"/>
    </location>
</feature>
<dbReference type="GO" id="GO:0005524">
    <property type="term" value="F:ATP binding"/>
    <property type="evidence" value="ECO:0007669"/>
    <property type="project" value="UniProtKB-KW"/>
</dbReference>
<keyword evidence="7" id="KW-1185">Reference proteome</keyword>
<reference evidence="6" key="1">
    <citation type="submission" date="2010-02" db="EMBL/GenBank/DDBJ databases">
        <title>Sequencing and annotation of the Blastocystis hominis genome.</title>
        <authorList>
            <person name="Wincker P."/>
        </authorList>
    </citation>
    <scope>NUCLEOTIDE SEQUENCE</scope>
    <source>
        <strain evidence="6">Singapore isolate B</strain>
    </source>
</reference>
<dbReference type="Proteomes" id="UP000008312">
    <property type="component" value="Unassembled WGS sequence"/>
</dbReference>
<dbReference type="InterPro" id="IPR032781">
    <property type="entry name" value="ABC_tran_Xtn"/>
</dbReference>
<dbReference type="Pfam" id="PF00005">
    <property type="entry name" value="ABC_tran"/>
    <property type="match status" value="2"/>
</dbReference>
<evidence type="ECO:0000256" key="2">
    <source>
        <dbReference type="ARBA" id="ARBA00022741"/>
    </source>
</evidence>
<dbReference type="Gene3D" id="3.40.50.300">
    <property type="entry name" value="P-loop containing nucleotide triphosphate hydrolases"/>
    <property type="match status" value="2"/>
</dbReference>
<dbReference type="InterPro" id="IPR017871">
    <property type="entry name" value="ABC_transporter-like_CS"/>
</dbReference>
<feature type="domain" description="ABC transporter" evidence="5">
    <location>
        <begin position="35"/>
        <end position="302"/>
    </location>
</feature>
<feature type="region of interest" description="Disordered" evidence="4">
    <location>
        <begin position="593"/>
        <end position="697"/>
    </location>
</feature>
<dbReference type="InterPro" id="IPR027417">
    <property type="entry name" value="P-loop_NTPase"/>
</dbReference>
<dbReference type="GeneID" id="24919060"/>
<dbReference type="OMA" id="ARLVLCM"/>
<feature type="compositionally biased region" description="Basic and acidic residues" evidence="4">
    <location>
        <begin position="607"/>
        <end position="621"/>
    </location>
</feature>
<evidence type="ECO:0000256" key="4">
    <source>
        <dbReference type="SAM" id="MobiDB-lite"/>
    </source>
</evidence>
<dbReference type="FunCoup" id="D8M0X3">
    <property type="interactions" value="350"/>
</dbReference>
<dbReference type="FunFam" id="3.40.50.300:FF:000011">
    <property type="entry name" value="Putative ABC transporter ATP-binding component"/>
    <property type="match status" value="1"/>
</dbReference>
<dbReference type="OrthoDB" id="2110130at2759"/>
<dbReference type="FunFam" id="3.40.50.300:FF:000104">
    <property type="entry name" value="ATP-binding cassette sub-family F member 3"/>
    <property type="match status" value="1"/>
</dbReference>
<evidence type="ECO:0000256" key="3">
    <source>
        <dbReference type="ARBA" id="ARBA00022840"/>
    </source>
</evidence>
<dbReference type="InterPro" id="IPR003439">
    <property type="entry name" value="ABC_transporter-like_ATP-bd"/>
</dbReference>
<evidence type="ECO:0000259" key="5">
    <source>
        <dbReference type="PROSITE" id="PS50893"/>
    </source>
</evidence>
<dbReference type="PANTHER" id="PTHR19211:SF14">
    <property type="entry name" value="ATP-BINDING CASSETTE SUB-FAMILY F MEMBER 1"/>
    <property type="match status" value="1"/>
</dbReference>
<dbReference type="InterPro" id="IPR050611">
    <property type="entry name" value="ABCF"/>
</dbReference>
<feature type="compositionally biased region" description="Basic and acidic residues" evidence="4">
    <location>
        <begin position="323"/>
        <end position="338"/>
    </location>
</feature>
<dbReference type="RefSeq" id="XP_012895760.1">
    <property type="nucleotide sequence ID" value="XM_013040306.1"/>
</dbReference>
<dbReference type="PROSITE" id="PS00211">
    <property type="entry name" value="ABC_TRANSPORTER_1"/>
    <property type="match status" value="2"/>
</dbReference>
<organism evidence="6">
    <name type="scientific">Blastocystis hominis</name>
    <dbReference type="NCBI Taxonomy" id="12968"/>
    <lineage>
        <taxon>Eukaryota</taxon>
        <taxon>Sar</taxon>
        <taxon>Stramenopiles</taxon>
        <taxon>Bigyra</taxon>
        <taxon>Opalozoa</taxon>
        <taxon>Opalinata</taxon>
        <taxon>Blastocystidae</taxon>
        <taxon>Blastocystis</taxon>
    </lineage>
</organism>
<dbReference type="CDD" id="cd03221">
    <property type="entry name" value="ABCF_EF-3"/>
    <property type="match status" value="2"/>
</dbReference>
<evidence type="ECO:0000313" key="7">
    <source>
        <dbReference type="Proteomes" id="UP000008312"/>
    </source>
</evidence>
<proteinExistence type="predicted"/>
<name>D8M0X3_BLAHO</name>
<dbReference type="GO" id="GO:0016887">
    <property type="term" value="F:ATP hydrolysis activity"/>
    <property type="evidence" value="ECO:0007669"/>
    <property type="project" value="InterPro"/>
</dbReference>
<dbReference type="AlphaFoldDB" id="D8M0X3"/>